<reference evidence="1" key="1">
    <citation type="submission" date="2023-05" db="EMBL/GenBank/DDBJ databases">
        <authorList>
            <consortium name="ELIXIR-Norway"/>
        </authorList>
    </citation>
    <scope>NUCLEOTIDE SEQUENCE</scope>
</reference>
<name>A0AC59YN12_RANTA</name>
<dbReference type="Proteomes" id="UP001162501">
    <property type="component" value="Chromosome 19"/>
</dbReference>
<proteinExistence type="predicted"/>
<evidence type="ECO:0000313" key="1">
    <source>
        <dbReference type="EMBL" id="CAM9845980.1"/>
    </source>
</evidence>
<sequence length="67" mass="7305">MGGAGSDIGSPGRGALSTSRWVGRTEDRGGWTSSKGVKECQEQQDFRITWTQDVAIMATHPPELRRT</sequence>
<protein>
    <submittedName>
        <fullName evidence="1">Uncharacterized protein</fullName>
    </submittedName>
</protein>
<accession>A0AC59YN12</accession>
<gene>
    <name evidence="1" type="ORF">MRATA1EN22A_LOCUS8276</name>
</gene>
<reference evidence="1" key="2">
    <citation type="submission" date="2025-03" db="EMBL/GenBank/DDBJ databases">
        <authorList>
            <consortium name="ELIXIR-Norway"/>
            <consortium name="Elixir Norway"/>
        </authorList>
    </citation>
    <scope>NUCLEOTIDE SEQUENCE</scope>
</reference>
<evidence type="ECO:0000313" key="2">
    <source>
        <dbReference type="Proteomes" id="UP001162501"/>
    </source>
</evidence>
<organism evidence="1 2">
    <name type="scientific">Rangifer tarandus platyrhynchus</name>
    <name type="common">Svalbard reindeer</name>
    <dbReference type="NCBI Taxonomy" id="3082113"/>
    <lineage>
        <taxon>Eukaryota</taxon>
        <taxon>Metazoa</taxon>
        <taxon>Chordata</taxon>
        <taxon>Craniata</taxon>
        <taxon>Vertebrata</taxon>
        <taxon>Euteleostomi</taxon>
        <taxon>Mammalia</taxon>
        <taxon>Eutheria</taxon>
        <taxon>Laurasiatheria</taxon>
        <taxon>Artiodactyla</taxon>
        <taxon>Ruminantia</taxon>
        <taxon>Pecora</taxon>
        <taxon>Cervidae</taxon>
        <taxon>Odocoileinae</taxon>
        <taxon>Rangifer</taxon>
    </lineage>
</organism>
<dbReference type="EMBL" id="OX596103">
    <property type="protein sequence ID" value="CAM9845980.1"/>
    <property type="molecule type" value="Genomic_DNA"/>
</dbReference>